<keyword evidence="10" id="KW-0963">Cytoplasm</keyword>
<dbReference type="SMART" id="SM00562">
    <property type="entry name" value="NDK"/>
    <property type="match status" value="1"/>
</dbReference>
<dbReference type="InterPro" id="IPR001564">
    <property type="entry name" value="Nucleoside_diP_kinase"/>
</dbReference>
<dbReference type="PANTHER" id="PTHR11349">
    <property type="entry name" value="NUCLEOSIDE DIPHOSPHATE KINASE"/>
    <property type="match status" value="1"/>
</dbReference>
<reference evidence="25" key="2">
    <citation type="submission" date="2025-09" db="UniProtKB">
        <authorList>
            <consortium name="Ensembl"/>
        </authorList>
    </citation>
    <scope>IDENTIFICATION</scope>
</reference>
<keyword evidence="12 23" id="KW-0808">Transferase</keyword>
<dbReference type="GO" id="GO:0005634">
    <property type="term" value="C:nucleus"/>
    <property type="evidence" value="ECO:0007669"/>
    <property type="project" value="UniProtKB-SubCell"/>
</dbReference>
<dbReference type="PROSITE" id="PS00469">
    <property type="entry name" value="NDPK"/>
    <property type="match status" value="1"/>
</dbReference>
<keyword evidence="17" id="KW-0460">Magnesium</keyword>
<evidence type="ECO:0000313" key="25">
    <source>
        <dbReference type="Ensembl" id="ENSCCRP00000019200.2"/>
    </source>
</evidence>
<evidence type="ECO:0000256" key="21">
    <source>
        <dbReference type="PROSITE-ProRule" id="PRU00706"/>
    </source>
</evidence>
<feature type="domain" description="Nucleoside diphosphate kinase-like" evidence="24">
    <location>
        <begin position="5"/>
        <end position="146"/>
    </location>
</feature>
<dbReference type="NCBIfam" id="NF001908">
    <property type="entry name" value="PRK00668.1"/>
    <property type="match status" value="1"/>
</dbReference>
<evidence type="ECO:0000256" key="7">
    <source>
        <dbReference type="ARBA" id="ARBA00004496"/>
    </source>
</evidence>
<feature type="binding site" evidence="21">
    <location>
        <position position="61"/>
    </location>
    <ligand>
        <name>ATP</name>
        <dbReference type="ChEBI" id="CHEBI:30616"/>
    </ligand>
</feature>
<sequence>MAAKTERTFIAVKPDGVQRGLIGEIVKRFEQKGFRLVAMKFLQASEDLLKQHYIDLKDRPFYPGLVKYMSSGPVAAMVWEGLNVVKTGRVMLGETNPADSKPGTIRGDFCIEVGRNIIHGSDSVDSANKEISLNHRLWMRGRIPHKADTRSSLITTLCFFSIPQHKAYTQCFIFIMFNSTRFF</sequence>
<keyword evidence="13" id="KW-0479">Metal-binding</keyword>
<keyword evidence="16 23" id="KW-0067">ATP-binding</keyword>
<evidence type="ECO:0000256" key="6">
    <source>
        <dbReference type="ARBA" id="ARBA00004466"/>
    </source>
</evidence>
<dbReference type="SUPFAM" id="SSF54919">
    <property type="entry name" value="Nucleoside diphosphate kinase, NDK"/>
    <property type="match status" value="1"/>
</dbReference>
<dbReference type="GO" id="GO:0004550">
    <property type="term" value="F:nucleoside diphosphate kinase activity"/>
    <property type="evidence" value="ECO:0007669"/>
    <property type="project" value="UniProtKB-EC"/>
</dbReference>
<evidence type="ECO:0000256" key="9">
    <source>
        <dbReference type="ARBA" id="ARBA00008142"/>
    </source>
</evidence>
<evidence type="ECO:0000256" key="2">
    <source>
        <dbReference type="ARBA" id="ARBA00000937"/>
    </source>
</evidence>
<evidence type="ECO:0000256" key="13">
    <source>
        <dbReference type="ARBA" id="ARBA00022723"/>
    </source>
</evidence>
<dbReference type="GO" id="GO:0006241">
    <property type="term" value="P:CTP biosynthetic process"/>
    <property type="evidence" value="ECO:0007669"/>
    <property type="project" value="InterPro"/>
</dbReference>
<dbReference type="PRINTS" id="PR01243">
    <property type="entry name" value="NUCDPKINASE"/>
</dbReference>
<organism evidence="25 26">
    <name type="scientific">Cyprinus carpio carpio</name>
    <dbReference type="NCBI Taxonomy" id="630221"/>
    <lineage>
        <taxon>Eukaryota</taxon>
        <taxon>Metazoa</taxon>
        <taxon>Chordata</taxon>
        <taxon>Craniata</taxon>
        <taxon>Vertebrata</taxon>
        <taxon>Euteleostomi</taxon>
        <taxon>Actinopterygii</taxon>
        <taxon>Neopterygii</taxon>
        <taxon>Teleostei</taxon>
        <taxon>Ostariophysi</taxon>
        <taxon>Cypriniformes</taxon>
        <taxon>Cyprinidae</taxon>
        <taxon>Cyprininae</taxon>
        <taxon>Cyprinus</taxon>
    </lineage>
</organism>
<keyword evidence="20" id="KW-0131">Cell cycle</keyword>
<protein>
    <recommendedName>
        <fullName evidence="23">Nucleoside diphosphate kinase</fullName>
        <ecNumber evidence="23">2.7.4.6</ecNumber>
    </recommendedName>
</protein>
<comment type="similarity">
    <text evidence="9 21 22">Belongs to the NDK family.</text>
</comment>
<evidence type="ECO:0000256" key="16">
    <source>
        <dbReference type="ARBA" id="ARBA00022840"/>
    </source>
</evidence>
<evidence type="ECO:0000256" key="3">
    <source>
        <dbReference type="ARBA" id="ARBA00001946"/>
    </source>
</evidence>
<evidence type="ECO:0000256" key="4">
    <source>
        <dbReference type="ARBA" id="ARBA00003465"/>
    </source>
</evidence>
<evidence type="ECO:0000313" key="26">
    <source>
        <dbReference type="Proteomes" id="UP001108240"/>
    </source>
</evidence>
<keyword evidence="14 23" id="KW-0547">Nucleotide-binding</keyword>
<dbReference type="Ensembl" id="ENSCCRT00000020883.2">
    <property type="protein sequence ID" value="ENSCCRP00000019200.2"/>
    <property type="gene ID" value="ENSCCRG00000066134.1"/>
</dbReference>
<dbReference type="GO" id="GO:0001726">
    <property type="term" value="C:ruffle"/>
    <property type="evidence" value="ECO:0007669"/>
    <property type="project" value="UniProtKB-SubCell"/>
</dbReference>
<evidence type="ECO:0000256" key="8">
    <source>
        <dbReference type="ARBA" id="ARBA00004510"/>
    </source>
</evidence>
<evidence type="ECO:0000256" key="5">
    <source>
        <dbReference type="ARBA" id="ARBA00004123"/>
    </source>
</evidence>
<feature type="binding site" evidence="21">
    <location>
        <position position="89"/>
    </location>
    <ligand>
        <name>ATP</name>
        <dbReference type="ChEBI" id="CHEBI:30616"/>
    </ligand>
</feature>
<feature type="binding site" evidence="21">
    <location>
        <position position="13"/>
    </location>
    <ligand>
        <name>ATP</name>
        <dbReference type="ChEBI" id="CHEBI:30616"/>
    </ligand>
</feature>
<dbReference type="GO" id="GO:0005737">
    <property type="term" value="C:cytoplasm"/>
    <property type="evidence" value="ECO:0007669"/>
    <property type="project" value="UniProtKB-SubCell"/>
</dbReference>
<comment type="catalytic activity">
    <reaction evidence="2">
        <text>a ribonucleoside 5'-diphosphate + ATP = a ribonucleoside 5'-triphosphate + ADP</text>
        <dbReference type="Rhea" id="RHEA:18113"/>
        <dbReference type="ChEBI" id="CHEBI:30616"/>
        <dbReference type="ChEBI" id="CHEBI:57930"/>
        <dbReference type="ChEBI" id="CHEBI:61557"/>
        <dbReference type="ChEBI" id="CHEBI:456216"/>
        <dbReference type="EC" id="2.7.4.6"/>
    </reaction>
</comment>
<evidence type="ECO:0000256" key="12">
    <source>
        <dbReference type="ARBA" id="ARBA00022679"/>
    </source>
</evidence>
<feature type="binding site" evidence="21">
    <location>
        <position position="95"/>
    </location>
    <ligand>
        <name>ATP</name>
        <dbReference type="ChEBI" id="CHEBI:30616"/>
    </ligand>
</feature>
<dbReference type="InterPro" id="IPR023005">
    <property type="entry name" value="Nucleoside_diP_kinase_AS"/>
</dbReference>
<dbReference type="GO" id="GO:0006228">
    <property type="term" value="P:UTP biosynthetic process"/>
    <property type="evidence" value="ECO:0007669"/>
    <property type="project" value="InterPro"/>
</dbReference>
<dbReference type="Pfam" id="PF00334">
    <property type="entry name" value="NDK"/>
    <property type="match status" value="1"/>
</dbReference>
<evidence type="ECO:0000259" key="24">
    <source>
        <dbReference type="SMART" id="SM00562"/>
    </source>
</evidence>
<keyword evidence="26" id="KW-1185">Reference proteome</keyword>
<keyword evidence="18" id="KW-0539">Nucleus</keyword>
<feature type="binding site" evidence="21">
    <location>
        <position position="116"/>
    </location>
    <ligand>
        <name>ATP</name>
        <dbReference type="ChEBI" id="CHEBI:30616"/>
    </ligand>
</feature>
<dbReference type="InterPro" id="IPR034907">
    <property type="entry name" value="NDK-like_dom"/>
</dbReference>
<comment type="cofactor">
    <cofactor evidence="3">
        <name>Mg(2+)</name>
        <dbReference type="ChEBI" id="CHEBI:18420"/>
    </cofactor>
</comment>
<evidence type="ECO:0000256" key="22">
    <source>
        <dbReference type="RuleBase" id="RU004011"/>
    </source>
</evidence>
<accession>A0A8C1AKE9</accession>
<evidence type="ECO:0000256" key="19">
    <source>
        <dbReference type="ARBA" id="ARBA00023273"/>
    </source>
</evidence>
<feature type="active site" description="Pros-phosphohistidine intermediate" evidence="21">
    <location>
        <position position="119"/>
    </location>
</feature>
<keyword evidence="15 23" id="KW-0418">Kinase</keyword>
<comment type="catalytic activity">
    <reaction evidence="1 23">
        <text>a 2'-deoxyribonucleoside 5'-diphosphate + ATP = a 2'-deoxyribonucleoside 5'-triphosphate + ADP</text>
        <dbReference type="Rhea" id="RHEA:44640"/>
        <dbReference type="ChEBI" id="CHEBI:30616"/>
        <dbReference type="ChEBI" id="CHEBI:61560"/>
        <dbReference type="ChEBI" id="CHEBI:73316"/>
        <dbReference type="ChEBI" id="CHEBI:456216"/>
        <dbReference type="EC" id="2.7.4.6"/>
    </reaction>
</comment>
<keyword evidence="19" id="KW-0966">Cell projection</keyword>
<reference evidence="25" key="1">
    <citation type="submission" date="2025-08" db="UniProtKB">
        <authorList>
            <consortium name="Ensembl"/>
        </authorList>
    </citation>
    <scope>IDENTIFICATION</scope>
</reference>
<name>A0A8C1AKE9_CYPCA</name>
<dbReference type="GO" id="GO:0006183">
    <property type="term" value="P:GTP biosynthetic process"/>
    <property type="evidence" value="ECO:0007669"/>
    <property type="project" value="InterPro"/>
</dbReference>
<dbReference type="FunFam" id="3.30.70.141:FF:000039">
    <property type="entry name" value="Nucleoside diphosphate kinase B"/>
    <property type="match status" value="1"/>
</dbReference>
<evidence type="ECO:0000256" key="11">
    <source>
        <dbReference type="ARBA" id="ARBA00022553"/>
    </source>
</evidence>
<dbReference type="GO" id="GO:0030027">
    <property type="term" value="C:lamellipodium"/>
    <property type="evidence" value="ECO:0007669"/>
    <property type="project" value="UniProtKB-SubCell"/>
</dbReference>
<dbReference type="Proteomes" id="UP001108240">
    <property type="component" value="Unplaced"/>
</dbReference>
<evidence type="ECO:0000256" key="18">
    <source>
        <dbReference type="ARBA" id="ARBA00023242"/>
    </source>
</evidence>
<dbReference type="EC" id="2.7.4.6" evidence="23"/>
<dbReference type="CDD" id="cd04413">
    <property type="entry name" value="NDPk_I"/>
    <property type="match status" value="1"/>
</dbReference>
<dbReference type="PROSITE" id="PS51374">
    <property type="entry name" value="NDPK_LIKE"/>
    <property type="match status" value="1"/>
</dbReference>
<feature type="binding site" evidence="21">
    <location>
        <position position="106"/>
    </location>
    <ligand>
        <name>ATP</name>
        <dbReference type="ChEBI" id="CHEBI:30616"/>
    </ligand>
</feature>
<proteinExistence type="inferred from homology"/>
<evidence type="ECO:0000256" key="15">
    <source>
        <dbReference type="ARBA" id="ARBA00022777"/>
    </source>
</evidence>
<dbReference type="GO" id="GO:0005524">
    <property type="term" value="F:ATP binding"/>
    <property type="evidence" value="ECO:0007669"/>
    <property type="project" value="UniProtKB-KW"/>
</dbReference>
<dbReference type="InterPro" id="IPR036850">
    <property type="entry name" value="NDK-like_dom_sf"/>
</dbReference>
<comment type="function">
    <text evidence="4">Major role in the synthesis of nucleoside triphosphates other than ATP.</text>
</comment>
<keyword evidence="11" id="KW-0597">Phosphoprotein</keyword>
<dbReference type="Gene3D" id="3.30.70.141">
    <property type="entry name" value="Nucleoside diphosphate kinase-like domain"/>
    <property type="match status" value="1"/>
</dbReference>
<evidence type="ECO:0000256" key="17">
    <source>
        <dbReference type="ARBA" id="ARBA00022842"/>
    </source>
</evidence>
<evidence type="ECO:0000256" key="23">
    <source>
        <dbReference type="RuleBase" id="RU004013"/>
    </source>
</evidence>
<dbReference type="AlphaFoldDB" id="A0A8C1AKE9"/>
<evidence type="ECO:0000256" key="14">
    <source>
        <dbReference type="ARBA" id="ARBA00022741"/>
    </source>
</evidence>
<evidence type="ECO:0000256" key="1">
    <source>
        <dbReference type="ARBA" id="ARBA00000082"/>
    </source>
</evidence>
<evidence type="ECO:0000256" key="10">
    <source>
        <dbReference type="ARBA" id="ARBA00022490"/>
    </source>
</evidence>
<dbReference type="HAMAP" id="MF_00451">
    <property type="entry name" value="NDP_kinase"/>
    <property type="match status" value="1"/>
</dbReference>
<comment type="subcellular location">
    <subcellularLocation>
        <location evidence="8">Cell projection</location>
        <location evidence="8">Lamellipodium</location>
    </subcellularLocation>
    <subcellularLocation>
        <location evidence="6">Cell projection</location>
        <location evidence="6">Ruffle</location>
    </subcellularLocation>
    <subcellularLocation>
        <location evidence="7">Cytoplasm</location>
    </subcellularLocation>
    <subcellularLocation>
        <location evidence="5">Nucleus</location>
    </subcellularLocation>
</comment>
<dbReference type="GO" id="GO:0046872">
    <property type="term" value="F:metal ion binding"/>
    <property type="evidence" value="ECO:0007669"/>
    <property type="project" value="UniProtKB-KW"/>
</dbReference>
<dbReference type="GeneTree" id="ENSGT00940000161569"/>
<evidence type="ECO:0000256" key="20">
    <source>
        <dbReference type="ARBA" id="ARBA00023306"/>
    </source>
</evidence>